<dbReference type="OrthoDB" id="709733at2"/>
<gene>
    <name evidence="1" type="ORF">SAMN05421877_112120</name>
</gene>
<dbReference type="EMBL" id="FNUT01000012">
    <property type="protein sequence ID" value="SEG66568.1"/>
    <property type="molecule type" value="Genomic_DNA"/>
</dbReference>
<dbReference type="Proteomes" id="UP000236731">
    <property type="component" value="Unassembled WGS sequence"/>
</dbReference>
<evidence type="ECO:0000313" key="1">
    <source>
        <dbReference type="EMBL" id="SEG66568.1"/>
    </source>
</evidence>
<accession>A0A1H6C0U5</accession>
<protein>
    <submittedName>
        <fullName evidence="1">Uncharacterized protein</fullName>
    </submittedName>
</protein>
<name>A0A1H6C0U5_9SPHI</name>
<organism evidence="1 2">
    <name type="scientific">Sphingobacterium lactis</name>
    <dbReference type="NCBI Taxonomy" id="797291"/>
    <lineage>
        <taxon>Bacteria</taxon>
        <taxon>Pseudomonadati</taxon>
        <taxon>Bacteroidota</taxon>
        <taxon>Sphingobacteriia</taxon>
        <taxon>Sphingobacteriales</taxon>
        <taxon>Sphingobacteriaceae</taxon>
        <taxon>Sphingobacterium</taxon>
    </lineage>
</organism>
<dbReference type="AlphaFoldDB" id="A0A1H6C0U5"/>
<sequence length="122" mass="13859">MEAKEFEFNIPISQEQIGSLEIEPQTLLDFIPAAQTDKLKDFVFDALGNKDGSPEVGNLKVAKFKFDKAKNKGSFRLKFDIDRRYCCSDTESCSSDYVDFVFTTAGKNMLAKGNYFDWTLNN</sequence>
<dbReference type="RefSeq" id="WP_103907515.1">
    <property type="nucleotide sequence ID" value="NZ_CP049246.1"/>
</dbReference>
<keyword evidence="2" id="KW-1185">Reference proteome</keyword>
<reference evidence="2" key="1">
    <citation type="submission" date="2016-10" db="EMBL/GenBank/DDBJ databases">
        <authorList>
            <person name="Varghese N."/>
            <person name="Submissions S."/>
        </authorList>
    </citation>
    <scope>NUCLEOTIDE SEQUENCE [LARGE SCALE GENOMIC DNA]</scope>
    <source>
        <strain evidence="2">DSM 22361</strain>
    </source>
</reference>
<evidence type="ECO:0000313" key="2">
    <source>
        <dbReference type="Proteomes" id="UP000236731"/>
    </source>
</evidence>
<proteinExistence type="predicted"/>